<gene>
    <name evidence="1" type="ORF">AR543_11140</name>
</gene>
<sequence>MLFITKKMVTRSAEAYLQPDMRICYAKSQSLASVTNQAVLLLNQDKFVIIFLTLFTSKVAAVFEFATTDLLNQKYRSGPSLASVWSFDAGGQHWRFLITKVILPLGSMQGDFLEFLEQHILE</sequence>
<evidence type="ECO:0008006" key="3">
    <source>
        <dbReference type="Google" id="ProtNLM"/>
    </source>
</evidence>
<reference evidence="2" key="1">
    <citation type="submission" date="2015-10" db="EMBL/GenBank/DDBJ databases">
        <title>Genome of Paenibacillus bovis sp. nov.</title>
        <authorList>
            <person name="Wu Z."/>
            <person name="Gao C."/>
            <person name="Liu Z."/>
            <person name="Zheng H."/>
        </authorList>
    </citation>
    <scope>NUCLEOTIDE SEQUENCE [LARGE SCALE GENOMIC DNA]</scope>
    <source>
        <strain evidence="2">BD3526</strain>
    </source>
</reference>
<keyword evidence="2" id="KW-1185">Reference proteome</keyword>
<protein>
    <recommendedName>
        <fullName evidence="3">YokE-like PH domain-containing protein</fullName>
    </recommendedName>
</protein>
<dbReference type="OrthoDB" id="2658007at2"/>
<evidence type="ECO:0000313" key="2">
    <source>
        <dbReference type="Proteomes" id="UP000078148"/>
    </source>
</evidence>
<dbReference type="Proteomes" id="UP000078148">
    <property type="component" value="Chromosome"/>
</dbReference>
<organism evidence="1 2">
    <name type="scientific">Paenibacillus bovis</name>
    <dbReference type="NCBI Taxonomy" id="1616788"/>
    <lineage>
        <taxon>Bacteria</taxon>
        <taxon>Bacillati</taxon>
        <taxon>Bacillota</taxon>
        <taxon>Bacilli</taxon>
        <taxon>Bacillales</taxon>
        <taxon>Paenibacillaceae</taxon>
        <taxon>Paenibacillus</taxon>
    </lineage>
</organism>
<accession>A0A172ZMI6</accession>
<evidence type="ECO:0000313" key="1">
    <source>
        <dbReference type="EMBL" id="ANF98763.1"/>
    </source>
</evidence>
<dbReference type="EMBL" id="CP013023">
    <property type="protein sequence ID" value="ANF98763.1"/>
    <property type="molecule type" value="Genomic_DNA"/>
</dbReference>
<reference evidence="1 2" key="2">
    <citation type="journal article" date="2016" name="Int. J. Syst. Evol. Microbiol.">
        <title>Paenibacillus bovis sp. nov., isolated from raw yak (Bos grunniens) milk.</title>
        <authorList>
            <person name="Gao C."/>
            <person name="Han J."/>
            <person name="Liu Z."/>
            <person name="Xu X."/>
            <person name="Hang F."/>
            <person name="Wu Z."/>
        </authorList>
    </citation>
    <scope>NUCLEOTIDE SEQUENCE [LARGE SCALE GENOMIC DNA]</scope>
    <source>
        <strain evidence="1 2">BD3526</strain>
    </source>
</reference>
<dbReference type="KEGG" id="pbv:AR543_11140"/>
<dbReference type="AlphaFoldDB" id="A0A172ZMI6"/>
<name>A0A172ZMI6_9BACL</name>
<proteinExistence type="predicted"/>